<evidence type="ECO:0000313" key="8">
    <source>
        <dbReference type="EMBL" id="PSR33114.1"/>
    </source>
</evidence>
<gene>
    <name evidence="8" type="ORF">C7B46_11105</name>
</gene>
<evidence type="ECO:0008006" key="10">
    <source>
        <dbReference type="Google" id="ProtNLM"/>
    </source>
</evidence>
<evidence type="ECO:0000256" key="5">
    <source>
        <dbReference type="ARBA" id="ARBA00022989"/>
    </source>
</evidence>
<evidence type="ECO:0000256" key="1">
    <source>
        <dbReference type="ARBA" id="ARBA00004141"/>
    </source>
</evidence>
<evidence type="ECO:0000256" key="4">
    <source>
        <dbReference type="ARBA" id="ARBA00022692"/>
    </source>
</evidence>
<name>A0A2T2XF23_9FIRM</name>
<dbReference type="GO" id="GO:0005886">
    <property type="term" value="C:plasma membrane"/>
    <property type="evidence" value="ECO:0007669"/>
    <property type="project" value="TreeGrafter"/>
</dbReference>
<evidence type="ECO:0000313" key="9">
    <source>
        <dbReference type="Proteomes" id="UP000242972"/>
    </source>
</evidence>
<evidence type="ECO:0000256" key="6">
    <source>
        <dbReference type="ARBA" id="ARBA00023136"/>
    </source>
</evidence>
<dbReference type="EMBL" id="PXYW01000026">
    <property type="protein sequence ID" value="PSR33114.1"/>
    <property type="molecule type" value="Genomic_DNA"/>
</dbReference>
<feature type="transmembrane region" description="Helical" evidence="7">
    <location>
        <begin position="101"/>
        <end position="122"/>
    </location>
</feature>
<proteinExistence type="inferred from homology"/>
<dbReference type="Pfam" id="PF02133">
    <property type="entry name" value="Transp_cyt_pur"/>
    <property type="match status" value="1"/>
</dbReference>
<accession>A0A2T2XF23</accession>
<evidence type="ECO:0000256" key="2">
    <source>
        <dbReference type="ARBA" id="ARBA00008974"/>
    </source>
</evidence>
<feature type="transmembrane region" description="Helical" evidence="7">
    <location>
        <begin position="74"/>
        <end position="95"/>
    </location>
</feature>
<dbReference type="PANTHER" id="PTHR31806:SF1">
    <property type="entry name" value="PURINE-CYTOSINE PERMEASE FCY2-RELATED"/>
    <property type="match status" value="1"/>
</dbReference>
<reference evidence="8 9" key="1">
    <citation type="journal article" date="2014" name="BMC Genomics">
        <title>Comparison of environmental and isolate Sulfobacillus genomes reveals diverse carbon, sulfur, nitrogen, and hydrogen metabolisms.</title>
        <authorList>
            <person name="Justice N.B."/>
            <person name="Norman A."/>
            <person name="Brown C.T."/>
            <person name="Singh A."/>
            <person name="Thomas B.C."/>
            <person name="Banfield J.F."/>
        </authorList>
    </citation>
    <scope>NUCLEOTIDE SEQUENCE [LARGE SCALE GENOMIC DNA]</scope>
    <source>
        <strain evidence="8">AMDSBA4</strain>
    </source>
</reference>
<sequence>MIFEACLNASSKSCSIVRMANPVQDLPKALPPAFLVPFMVIIVVGLFSANVLNAYTSGLALQAIGVPLPRHQTVVVDMILVAAMGFFALYVYNFVSGFESFLGLMIVWVTPWTAIYVAAYFIDRGPYVPEDLFRKGGRYWFQGGTNWNAMAAFLAGIVAALLFVNDYPLFVGPLTSWVGGGDFSLVAGTVVSLGIYVPLALRERRVVKGLYEAAAEE</sequence>
<feature type="transmembrane region" description="Helical" evidence="7">
    <location>
        <begin position="183"/>
        <end position="201"/>
    </location>
</feature>
<dbReference type="Gene3D" id="1.10.4160.10">
    <property type="entry name" value="Hydantoin permease"/>
    <property type="match status" value="1"/>
</dbReference>
<keyword evidence="5 7" id="KW-1133">Transmembrane helix</keyword>
<dbReference type="GO" id="GO:0022857">
    <property type="term" value="F:transmembrane transporter activity"/>
    <property type="evidence" value="ECO:0007669"/>
    <property type="project" value="InterPro"/>
</dbReference>
<organism evidence="8 9">
    <name type="scientific">Sulfobacillus benefaciens</name>
    <dbReference type="NCBI Taxonomy" id="453960"/>
    <lineage>
        <taxon>Bacteria</taxon>
        <taxon>Bacillati</taxon>
        <taxon>Bacillota</taxon>
        <taxon>Clostridia</taxon>
        <taxon>Eubacteriales</taxon>
        <taxon>Clostridiales Family XVII. Incertae Sedis</taxon>
        <taxon>Sulfobacillus</taxon>
    </lineage>
</organism>
<dbReference type="InterPro" id="IPR001248">
    <property type="entry name" value="Pur-cyt_permease"/>
</dbReference>
<comment type="subcellular location">
    <subcellularLocation>
        <location evidence="1">Membrane</location>
        <topology evidence="1">Multi-pass membrane protein</topology>
    </subcellularLocation>
</comment>
<feature type="transmembrane region" description="Helical" evidence="7">
    <location>
        <begin position="143"/>
        <end position="163"/>
    </location>
</feature>
<comment type="similarity">
    <text evidence="2">Belongs to the purine-cytosine permease (2.A.39) family.</text>
</comment>
<dbReference type="Proteomes" id="UP000242972">
    <property type="component" value="Unassembled WGS sequence"/>
</dbReference>
<evidence type="ECO:0000256" key="7">
    <source>
        <dbReference type="SAM" id="Phobius"/>
    </source>
</evidence>
<dbReference type="InterPro" id="IPR026030">
    <property type="entry name" value="Pur-cyt_permease_Fcy2/21/22"/>
</dbReference>
<evidence type="ECO:0000256" key="3">
    <source>
        <dbReference type="ARBA" id="ARBA00022448"/>
    </source>
</evidence>
<comment type="caution">
    <text evidence="8">The sequence shown here is derived from an EMBL/GenBank/DDBJ whole genome shotgun (WGS) entry which is preliminary data.</text>
</comment>
<keyword evidence="4 7" id="KW-0812">Transmembrane</keyword>
<dbReference type="AlphaFoldDB" id="A0A2T2XF23"/>
<feature type="transmembrane region" description="Helical" evidence="7">
    <location>
        <begin position="34"/>
        <end position="53"/>
    </location>
</feature>
<keyword evidence="6 7" id="KW-0472">Membrane</keyword>
<keyword evidence="3" id="KW-0813">Transport</keyword>
<protein>
    <recommendedName>
        <fullName evidence="10">Cytosine permease</fullName>
    </recommendedName>
</protein>
<dbReference type="PANTHER" id="PTHR31806">
    <property type="entry name" value="PURINE-CYTOSINE PERMEASE FCY2-RELATED"/>
    <property type="match status" value="1"/>
</dbReference>